<keyword evidence="3" id="KW-1185">Reference proteome</keyword>
<sequence length="283" mass="30962">MFPFKMALNASTLFPFQLSVKQQLQVAAEAGYEGVELWMRDIEHYLADGGNLHDLKQYGDELGISIVNAISFFTWADADATVRKQGMVQAEKEMQLLADLGCPAIAAPPFGNVEHVTLDDMAASFAQLVEIGRRIGVEPYLEFWGRAKQLSTLSDAFSVALQSGLPDVKMLLDPYHMYTGGSAVNNLAYIKDSHIGIVHVNDYPADPDRATIQDKDRVFPGDGIAPTAEIARFLHQTGYQGYLSLELFIADFGGQTALDIATLGLTTSKQAFSISDSYGKEAR</sequence>
<accession>A0ABQ3VTU5</accession>
<comment type="caution">
    <text evidence="2">The sequence shown here is derived from an EMBL/GenBank/DDBJ whole genome shotgun (WGS) entry which is preliminary data.</text>
</comment>
<gene>
    <name evidence="2" type="primary">lolI</name>
    <name evidence="2" type="ORF">KSZ_77030</name>
</gene>
<dbReference type="EMBL" id="BNJJ01000042">
    <property type="protein sequence ID" value="GHO89697.1"/>
    <property type="molecule type" value="Genomic_DNA"/>
</dbReference>
<dbReference type="Pfam" id="PF01261">
    <property type="entry name" value="AP_endonuc_2"/>
    <property type="match status" value="1"/>
</dbReference>
<dbReference type="Proteomes" id="UP000635565">
    <property type="component" value="Unassembled WGS sequence"/>
</dbReference>
<dbReference type="PANTHER" id="PTHR12110">
    <property type="entry name" value="HYDROXYPYRUVATE ISOMERASE"/>
    <property type="match status" value="1"/>
</dbReference>
<dbReference type="GO" id="GO:0016853">
    <property type="term" value="F:isomerase activity"/>
    <property type="evidence" value="ECO:0007669"/>
    <property type="project" value="UniProtKB-KW"/>
</dbReference>
<evidence type="ECO:0000313" key="3">
    <source>
        <dbReference type="Proteomes" id="UP000635565"/>
    </source>
</evidence>
<proteinExistence type="predicted"/>
<evidence type="ECO:0000313" key="2">
    <source>
        <dbReference type="EMBL" id="GHO89697.1"/>
    </source>
</evidence>
<evidence type="ECO:0000259" key="1">
    <source>
        <dbReference type="Pfam" id="PF01261"/>
    </source>
</evidence>
<reference evidence="2 3" key="1">
    <citation type="journal article" date="2021" name="Int. J. Syst. Evol. Microbiol.">
        <title>Reticulibacter mediterranei gen. nov., sp. nov., within the new family Reticulibacteraceae fam. nov., and Ktedonospora formicarum gen. nov., sp. nov., Ktedonobacter robiniae sp. nov., Dictyobacter formicarum sp. nov. and Dictyobacter arantiisoli sp. nov., belonging to the class Ktedonobacteria.</title>
        <authorList>
            <person name="Yabe S."/>
            <person name="Zheng Y."/>
            <person name="Wang C.M."/>
            <person name="Sakai Y."/>
            <person name="Abe K."/>
            <person name="Yokota A."/>
            <person name="Donadio S."/>
            <person name="Cavaletti L."/>
            <person name="Monciardini P."/>
        </authorList>
    </citation>
    <scope>NUCLEOTIDE SEQUENCE [LARGE SCALE GENOMIC DNA]</scope>
    <source>
        <strain evidence="2 3">SOSP1-9</strain>
    </source>
</reference>
<organism evidence="2 3">
    <name type="scientific">Dictyobacter formicarum</name>
    <dbReference type="NCBI Taxonomy" id="2778368"/>
    <lineage>
        <taxon>Bacteria</taxon>
        <taxon>Bacillati</taxon>
        <taxon>Chloroflexota</taxon>
        <taxon>Ktedonobacteria</taxon>
        <taxon>Ktedonobacterales</taxon>
        <taxon>Dictyobacteraceae</taxon>
        <taxon>Dictyobacter</taxon>
    </lineage>
</organism>
<dbReference type="PANTHER" id="PTHR12110:SF48">
    <property type="entry name" value="BLL3656 PROTEIN"/>
    <property type="match status" value="1"/>
</dbReference>
<dbReference type="SUPFAM" id="SSF51658">
    <property type="entry name" value="Xylose isomerase-like"/>
    <property type="match status" value="1"/>
</dbReference>
<dbReference type="InterPro" id="IPR013022">
    <property type="entry name" value="Xyl_isomerase-like_TIM-brl"/>
</dbReference>
<dbReference type="InterPro" id="IPR050312">
    <property type="entry name" value="IolE/XylAMocC-like"/>
</dbReference>
<dbReference type="Gene3D" id="3.20.20.150">
    <property type="entry name" value="Divalent-metal-dependent TIM barrel enzymes"/>
    <property type="match status" value="1"/>
</dbReference>
<protein>
    <submittedName>
        <fullName evidence="2">Xylose isomerase</fullName>
    </submittedName>
</protein>
<dbReference type="RefSeq" id="WP_201367258.1">
    <property type="nucleotide sequence ID" value="NZ_BNJJ01000042.1"/>
</dbReference>
<feature type="domain" description="Xylose isomerase-like TIM barrel" evidence="1">
    <location>
        <begin position="24"/>
        <end position="250"/>
    </location>
</feature>
<keyword evidence="2" id="KW-0413">Isomerase</keyword>
<dbReference type="InterPro" id="IPR036237">
    <property type="entry name" value="Xyl_isomerase-like_sf"/>
</dbReference>
<name>A0ABQ3VTU5_9CHLR</name>